<dbReference type="PANTHER" id="PTHR10343:SF84">
    <property type="entry name" value="5'-AMP-ACTIVATED PROTEIN KINASE SUBUNIT BETA-1"/>
    <property type="match status" value="1"/>
</dbReference>
<dbReference type="EMBL" id="JACNJD010000245">
    <property type="protein sequence ID" value="MBC8177917.1"/>
    <property type="molecule type" value="Genomic_DNA"/>
</dbReference>
<dbReference type="SUPFAM" id="SSF81296">
    <property type="entry name" value="E set domains"/>
    <property type="match status" value="1"/>
</dbReference>
<dbReference type="CDD" id="cd02859">
    <property type="entry name" value="E_set_AMPKbeta_like_N"/>
    <property type="match status" value="1"/>
</dbReference>
<dbReference type="InterPro" id="IPR032640">
    <property type="entry name" value="AMPK1_CBM"/>
</dbReference>
<dbReference type="GO" id="GO:0016787">
    <property type="term" value="F:hydrolase activity"/>
    <property type="evidence" value="ECO:0007669"/>
    <property type="project" value="UniProtKB-KW"/>
</dbReference>
<reference evidence="3 4" key="1">
    <citation type="submission" date="2020-08" db="EMBL/GenBank/DDBJ databases">
        <title>Bridging the membrane lipid divide: bacteria of the FCB group superphylum have the potential to synthesize archaeal ether lipids.</title>
        <authorList>
            <person name="Villanueva L."/>
            <person name="Von Meijenfeldt F.A.B."/>
            <person name="Westbye A.B."/>
            <person name="Yadav S."/>
            <person name="Hopmans E.C."/>
            <person name="Dutilh B.E."/>
            <person name="Sinninghe Damste J.S."/>
        </authorList>
    </citation>
    <scope>NUCLEOTIDE SEQUENCE [LARGE SCALE GENOMIC DNA]</scope>
    <source>
        <strain evidence="3">NIOZ-UU27</strain>
    </source>
</reference>
<comment type="similarity">
    <text evidence="1">Belongs to the 5'-AMP-activated protein kinase beta subunit family.</text>
</comment>
<evidence type="ECO:0000256" key="1">
    <source>
        <dbReference type="ARBA" id="ARBA00010926"/>
    </source>
</evidence>
<comment type="caution">
    <text evidence="3">The sequence shown here is derived from an EMBL/GenBank/DDBJ whole genome shotgun (WGS) entry which is preliminary data.</text>
</comment>
<proteinExistence type="inferred from homology"/>
<gene>
    <name evidence="3" type="ORF">H8E19_10980</name>
</gene>
<name>A0A8J6MZA2_9DELT</name>
<evidence type="ECO:0000313" key="4">
    <source>
        <dbReference type="Proteomes" id="UP000650524"/>
    </source>
</evidence>
<evidence type="ECO:0000259" key="2">
    <source>
        <dbReference type="Pfam" id="PF16561"/>
    </source>
</evidence>
<dbReference type="InterPro" id="IPR013783">
    <property type="entry name" value="Ig-like_fold"/>
</dbReference>
<dbReference type="Gene3D" id="2.60.40.10">
    <property type="entry name" value="Immunoglobulins"/>
    <property type="match status" value="1"/>
</dbReference>
<accession>A0A8J6MZA2</accession>
<sequence>MRGIERQRASFSLEALDAQWVILEGDFNQWNEKTHPMKKGGGGGWKKFIMVQPGRYEYRFLVDGQWWNDPSNDQVCSNCFGTVNNVLEVSK</sequence>
<dbReference type="Pfam" id="PF16561">
    <property type="entry name" value="AMPK1_CBM"/>
    <property type="match status" value="1"/>
</dbReference>
<organism evidence="3 4">
    <name type="scientific">Candidatus Desulfacyla euxinica</name>
    <dbReference type="NCBI Taxonomy" id="2841693"/>
    <lineage>
        <taxon>Bacteria</taxon>
        <taxon>Deltaproteobacteria</taxon>
        <taxon>Candidatus Desulfacyla</taxon>
    </lineage>
</organism>
<dbReference type="AlphaFoldDB" id="A0A8J6MZA2"/>
<dbReference type="InterPro" id="IPR050827">
    <property type="entry name" value="CRP1_MDG1_kinase"/>
</dbReference>
<evidence type="ECO:0000313" key="3">
    <source>
        <dbReference type="EMBL" id="MBC8177917.1"/>
    </source>
</evidence>
<dbReference type="PANTHER" id="PTHR10343">
    <property type="entry name" value="5'-AMP-ACTIVATED PROTEIN KINASE , BETA SUBUNIT"/>
    <property type="match status" value="1"/>
</dbReference>
<keyword evidence="3" id="KW-0378">Hydrolase</keyword>
<protein>
    <submittedName>
        <fullName evidence="3">Glycoside hydrolase</fullName>
    </submittedName>
</protein>
<feature type="domain" description="AMP-activated protein kinase glycogen-binding" evidence="2">
    <location>
        <begin position="18"/>
        <end position="90"/>
    </location>
</feature>
<dbReference type="InterPro" id="IPR014756">
    <property type="entry name" value="Ig_E-set"/>
</dbReference>
<dbReference type="Proteomes" id="UP000650524">
    <property type="component" value="Unassembled WGS sequence"/>
</dbReference>